<dbReference type="Proteomes" id="UP000694700">
    <property type="component" value="Unplaced"/>
</dbReference>
<keyword evidence="3" id="KW-0479">Metal-binding</keyword>
<dbReference type="InterPro" id="IPR050457">
    <property type="entry name" value="ZnFinger_BTB_dom_contain"/>
</dbReference>
<dbReference type="PROSITE" id="PS50097">
    <property type="entry name" value="BTB"/>
    <property type="match status" value="1"/>
</dbReference>
<evidence type="ECO:0000256" key="5">
    <source>
        <dbReference type="ARBA" id="ARBA00022771"/>
    </source>
</evidence>
<accession>A0A8C2B1R4</accession>
<organism evidence="13 14">
    <name type="scientific">Cyprinus carpio</name>
    <name type="common">Common carp</name>
    <dbReference type="NCBI Taxonomy" id="7962"/>
    <lineage>
        <taxon>Eukaryota</taxon>
        <taxon>Metazoa</taxon>
        <taxon>Chordata</taxon>
        <taxon>Craniata</taxon>
        <taxon>Vertebrata</taxon>
        <taxon>Euteleostomi</taxon>
        <taxon>Actinopterygii</taxon>
        <taxon>Neopterygii</taxon>
        <taxon>Teleostei</taxon>
        <taxon>Ostariophysi</taxon>
        <taxon>Cypriniformes</taxon>
        <taxon>Cyprinidae</taxon>
        <taxon>Cyprininae</taxon>
        <taxon>Cyprinus</taxon>
    </lineage>
</organism>
<keyword evidence="5" id="KW-0863">Zinc-finger</keyword>
<keyword evidence="11" id="KW-0472">Membrane</keyword>
<dbReference type="InterPro" id="IPR011333">
    <property type="entry name" value="SKP1/BTB/POZ_sf"/>
</dbReference>
<proteinExistence type="predicted"/>
<keyword evidence="6" id="KW-0862">Zinc</keyword>
<evidence type="ECO:0000256" key="10">
    <source>
        <dbReference type="ARBA" id="ARBA00023242"/>
    </source>
</evidence>
<dbReference type="AlphaFoldDB" id="A0A8C2B1R4"/>
<evidence type="ECO:0000256" key="4">
    <source>
        <dbReference type="ARBA" id="ARBA00022737"/>
    </source>
</evidence>
<keyword evidence="4" id="KW-0677">Repeat</keyword>
<dbReference type="Pfam" id="PF00651">
    <property type="entry name" value="BTB"/>
    <property type="match status" value="1"/>
</dbReference>
<evidence type="ECO:0000313" key="13">
    <source>
        <dbReference type="Ensembl" id="ENSCCRP00015113711.1"/>
    </source>
</evidence>
<keyword evidence="11" id="KW-0812">Transmembrane</keyword>
<evidence type="ECO:0000256" key="9">
    <source>
        <dbReference type="ARBA" id="ARBA00023163"/>
    </source>
</evidence>
<dbReference type="SUPFAM" id="SSF54695">
    <property type="entry name" value="POZ domain"/>
    <property type="match status" value="1"/>
</dbReference>
<evidence type="ECO:0000256" key="3">
    <source>
        <dbReference type="ARBA" id="ARBA00022723"/>
    </source>
</evidence>
<reference evidence="13" key="1">
    <citation type="submission" date="2025-08" db="UniProtKB">
        <authorList>
            <consortium name="Ensembl"/>
        </authorList>
    </citation>
    <scope>IDENTIFICATION</scope>
</reference>
<dbReference type="PANTHER" id="PTHR46105:SF29">
    <property type="entry name" value="ZINC FINGER AND BTB DOMAIN CONTAINING 12"/>
    <property type="match status" value="1"/>
</dbReference>
<evidence type="ECO:0000256" key="8">
    <source>
        <dbReference type="ARBA" id="ARBA00023125"/>
    </source>
</evidence>
<feature type="transmembrane region" description="Helical" evidence="11">
    <location>
        <begin position="84"/>
        <end position="103"/>
    </location>
</feature>
<evidence type="ECO:0000256" key="7">
    <source>
        <dbReference type="ARBA" id="ARBA00023015"/>
    </source>
</evidence>
<keyword evidence="8" id="KW-0238">DNA-binding</keyword>
<keyword evidence="11" id="KW-1133">Transmembrane helix</keyword>
<dbReference type="Gene3D" id="3.30.710.10">
    <property type="entry name" value="Potassium Channel Kv1.1, Chain A"/>
    <property type="match status" value="1"/>
</dbReference>
<name>A0A8C2B1R4_CYPCA</name>
<evidence type="ECO:0000256" key="1">
    <source>
        <dbReference type="ARBA" id="ARBA00003767"/>
    </source>
</evidence>
<dbReference type="PANTHER" id="PTHR46105">
    <property type="entry name" value="AGAP004733-PA"/>
    <property type="match status" value="1"/>
</dbReference>
<dbReference type="GO" id="GO:0000978">
    <property type="term" value="F:RNA polymerase II cis-regulatory region sequence-specific DNA binding"/>
    <property type="evidence" value="ECO:0007669"/>
    <property type="project" value="TreeGrafter"/>
</dbReference>
<feature type="domain" description="BTB" evidence="12">
    <location>
        <begin position="39"/>
        <end position="69"/>
    </location>
</feature>
<protein>
    <recommendedName>
        <fullName evidence="12">BTB domain-containing protein</fullName>
    </recommendedName>
</protein>
<comment type="function">
    <text evidence="1">May be involved in transcriptional regulation.</text>
</comment>
<evidence type="ECO:0000259" key="12">
    <source>
        <dbReference type="PROSITE" id="PS50097"/>
    </source>
</evidence>
<dbReference type="GO" id="GO:0000981">
    <property type="term" value="F:DNA-binding transcription factor activity, RNA polymerase II-specific"/>
    <property type="evidence" value="ECO:0007669"/>
    <property type="project" value="TreeGrafter"/>
</dbReference>
<comment type="subcellular location">
    <subcellularLocation>
        <location evidence="2">Nucleus</location>
    </subcellularLocation>
</comment>
<evidence type="ECO:0000313" key="14">
    <source>
        <dbReference type="Proteomes" id="UP000694700"/>
    </source>
</evidence>
<dbReference type="InterPro" id="IPR000210">
    <property type="entry name" value="BTB/POZ_dom"/>
</dbReference>
<feature type="transmembrane region" description="Helical" evidence="11">
    <location>
        <begin position="56"/>
        <end position="72"/>
    </location>
</feature>
<evidence type="ECO:0000256" key="11">
    <source>
        <dbReference type="SAM" id="Phobius"/>
    </source>
</evidence>
<sequence>ISGKYTCSKNMDVVSFRLPAHGDTALSNMNFLRTQQHFCDVTIVAGGRRMFRGHKVVLAACSVFLMDQFLMNPSSELQVKPFCYFGASYFLFISVSVLCVSQVKEMGI</sequence>
<evidence type="ECO:0000256" key="6">
    <source>
        <dbReference type="ARBA" id="ARBA00022833"/>
    </source>
</evidence>
<keyword evidence="7" id="KW-0805">Transcription regulation</keyword>
<keyword evidence="10" id="KW-0539">Nucleus</keyword>
<evidence type="ECO:0000256" key="2">
    <source>
        <dbReference type="ARBA" id="ARBA00004123"/>
    </source>
</evidence>
<dbReference type="Ensembl" id="ENSCCRT00015117302.1">
    <property type="protein sequence ID" value="ENSCCRP00015113711.1"/>
    <property type="gene ID" value="ENSCCRG00015044994.1"/>
</dbReference>
<keyword evidence="9" id="KW-0804">Transcription</keyword>